<dbReference type="GO" id="GO:0000155">
    <property type="term" value="F:phosphorelay sensor kinase activity"/>
    <property type="evidence" value="ECO:0007669"/>
    <property type="project" value="InterPro"/>
</dbReference>
<dbReference type="PANTHER" id="PTHR34220">
    <property type="entry name" value="SENSOR HISTIDINE KINASE YPDA"/>
    <property type="match status" value="1"/>
</dbReference>
<dbReference type="AlphaFoldDB" id="A0A1T4TAW8"/>
<evidence type="ECO:0000259" key="2">
    <source>
        <dbReference type="Pfam" id="PF06580"/>
    </source>
</evidence>
<evidence type="ECO:0000256" key="1">
    <source>
        <dbReference type="SAM" id="Phobius"/>
    </source>
</evidence>
<dbReference type="InterPro" id="IPR050640">
    <property type="entry name" value="Bact_2-comp_sensor_kinase"/>
</dbReference>
<dbReference type="Proteomes" id="UP000190367">
    <property type="component" value="Unassembled WGS sequence"/>
</dbReference>
<feature type="transmembrane region" description="Helical" evidence="1">
    <location>
        <begin position="12"/>
        <end position="30"/>
    </location>
</feature>
<dbReference type="InterPro" id="IPR010559">
    <property type="entry name" value="Sig_transdc_His_kin_internal"/>
</dbReference>
<keyword evidence="3" id="KW-0418">Kinase</keyword>
<dbReference type="SUPFAM" id="SSF55874">
    <property type="entry name" value="ATPase domain of HSP90 chaperone/DNA topoisomerase II/histidine kinase"/>
    <property type="match status" value="1"/>
</dbReference>
<feature type="transmembrane region" description="Helical" evidence="1">
    <location>
        <begin position="42"/>
        <end position="63"/>
    </location>
</feature>
<feature type="transmembrane region" description="Helical" evidence="1">
    <location>
        <begin position="75"/>
        <end position="93"/>
    </location>
</feature>
<sequence length="341" mass="39923">MLYQGTLSKRRALLVHVVFWILMAYFTFVKNPINARLFVPDLFYTTYVIVFVLTFYFHYLFVMKQVFKSFQWKKLLAGMFASYLFFTGARWLTEQVITDLLLGKTNYTNPTFLNYMLDNLHYSSMPIIFSSFLWLGIYSIRLLEYNQAILEENKNTEIKFLKAQINPHFVFNTLNNIYSMVYFQSDKSLPAIEKLSQVMRFTTYESQKERIRLADEINYINAYIELEQLRHPETGFIQFISEVANENIEIPPYVLSPLVENALKHGATSGETPITITLTADRQQLRFRTDNAIGTQKKDKLGGIGLGNLKKRLEIHYPHRHQLNLTGDNQHFTAELLIQLS</sequence>
<keyword evidence="1" id="KW-0472">Membrane</keyword>
<dbReference type="OrthoDB" id="9809908at2"/>
<proteinExistence type="predicted"/>
<dbReference type="EMBL" id="FUWZ01000004">
    <property type="protein sequence ID" value="SKA37537.1"/>
    <property type="molecule type" value="Genomic_DNA"/>
</dbReference>
<dbReference type="RefSeq" id="WP_078671654.1">
    <property type="nucleotide sequence ID" value="NZ_FUWZ01000004.1"/>
</dbReference>
<organism evidence="3 4">
    <name type="scientific">Chitinophaga eiseniae</name>
    <dbReference type="NCBI Taxonomy" id="634771"/>
    <lineage>
        <taxon>Bacteria</taxon>
        <taxon>Pseudomonadati</taxon>
        <taxon>Bacteroidota</taxon>
        <taxon>Chitinophagia</taxon>
        <taxon>Chitinophagales</taxon>
        <taxon>Chitinophagaceae</taxon>
        <taxon>Chitinophaga</taxon>
    </lineage>
</organism>
<accession>A0A1T4TAW8</accession>
<dbReference type="Gene3D" id="3.30.565.10">
    <property type="entry name" value="Histidine kinase-like ATPase, C-terminal domain"/>
    <property type="match status" value="1"/>
</dbReference>
<gene>
    <name evidence="3" type="ORF">SAMN04488128_104301</name>
</gene>
<dbReference type="Pfam" id="PF06580">
    <property type="entry name" value="His_kinase"/>
    <property type="match status" value="1"/>
</dbReference>
<feature type="transmembrane region" description="Helical" evidence="1">
    <location>
        <begin position="120"/>
        <end position="140"/>
    </location>
</feature>
<reference evidence="4" key="1">
    <citation type="submission" date="2017-02" db="EMBL/GenBank/DDBJ databases">
        <authorList>
            <person name="Varghese N."/>
            <person name="Submissions S."/>
        </authorList>
    </citation>
    <scope>NUCLEOTIDE SEQUENCE [LARGE SCALE GENOMIC DNA]</scope>
    <source>
        <strain evidence="4">DSM 22224</strain>
    </source>
</reference>
<evidence type="ECO:0000313" key="4">
    <source>
        <dbReference type="Proteomes" id="UP000190367"/>
    </source>
</evidence>
<name>A0A1T4TAW8_9BACT</name>
<protein>
    <submittedName>
        <fullName evidence="3">Histidine kinase</fullName>
    </submittedName>
</protein>
<dbReference type="InterPro" id="IPR036890">
    <property type="entry name" value="HATPase_C_sf"/>
</dbReference>
<keyword evidence="1" id="KW-1133">Transmembrane helix</keyword>
<keyword evidence="3" id="KW-0808">Transferase</keyword>
<dbReference type="GO" id="GO:0016020">
    <property type="term" value="C:membrane"/>
    <property type="evidence" value="ECO:0007669"/>
    <property type="project" value="InterPro"/>
</dbReference>
<feature type="domain" description="Signal transduction histidine kinase internal region" evidence="2">
    <location>
        <begin position="157"/>
        <end position="233"/>
    </location>
</feature>
<evidence type="ECO:0000313" key="3">
    <source>
        <dbReference type="EMBL" id="SKA37537.1"/>
    </source>
</evidence>
<dbReference type="STRING" id="634771.SAMN04488128_104301"/>
<keyword evidence="4" id="KW-1185">Reference proteome</keyword>
<dbReference type="PANTHER" id="PTHR34220:SF7">
    <property type="entry name" value="SENSOR HISTIDINE KINASE YPDA"/>
    <property type="match status" value="1"/>
</dbReference>
<keyword evidence="1" id="KW-0812">Transmembrane</keyword>